<feature type="compositionally biased region" description="Polar residues" evidence="1">
    <location>
        <begin position="126"/>
        <end position="135"/>
    </location>
</feature>
<dbReference type="PANTHER" id="PTHR35697:SF1">
    <property type="entry name" value="PROTEIN TRACHEARY ELEMENT DIFFERENTIATION-RELATED 7"/>
    <property type="match status" value="1"/>
</dbReference>
<evidence type="ECO:0000313" key="4">
    <source>
        <dbReference type="Proteomes" id="UP001634393"/>
    </source>
</evidence>
<keyword evidence="2" id="KW-0472">Membrane</keyword>
<dbReference type="AlphaFoldDB" id="A0ABD3U8Y3"/>
<dbReference type="PANTHER" id="PTHR35697">
    <property type="entry name" value="OS08G0108300 PROTEIN"/>
    <property type="match status" value="1"/>
</dbReference>
<protein>
    <submittedName>
        <fullName evidence="3">Uncharacterized protein</fullName>
    </submittedName>
</protein>
<evidence type="ECO:0000256" key="1">
    <source>
        <dbReference type="SAM" id="MobiDB-lite"/>
    </source>
</evidence>
<organism evidence="3 4">
    <name type="scientific">Penstemon smallii</name>
    <dbReference type="NCBI Taxonomy" id="265156"/>
    <lineage>
        <taxon>Eukaryota</taxon>
        <taxon>Viridiplantae</taxon>
        <taxon>Streptophyta</taxon>
        <taxon>Embryophyta</taxon>
        <taxon>Tracheophyta</taxon>
        <taxon>Spermatophyta</taxon>
        <taxon>Magnoliopsida</taxon>
        <taxon>eudicotyledons</taxon>
        <taxon>Gunneridae</taxon>
        <taxon>Pentapetalae</taxon>
        <taxon>asterids</taxon>
        <taxon>lamiids</taxon>
        <taxon>Lamiales</taxon>
        <taxon>Plantaginaceae</taxon>
        <taxon>Cheloneae</taxon>
        <taxon>Penstemon</taxon>
    </lineage>
</organism>
<evidence type="ECO:0000313" key="3">
    <source>
        <dbReference type="EMBL" id="KAL3845445.1"/>
    </source>
</evidence>
<dbReference type="EMBL" id="JBJXBP010000002">
    <property type="protein sequence ID" value="KAL3845445.1"/>
    <property type="molecule type" value="Genomic_DNA"/>
</dbReference>
<sequence length="135" mass="14855">MASNVNFRTPPPPPPSSDDGPTVIVVVFVSFGFIFFVALGFFALWCIITKRKKKTVQETDLISADEHLRVKEAIVEGPHGPQTVVLSVEDDKHIEEKIMKNEELGGKSHMHAKSGEVKTIDLEAGESSSNPRIQT</sequence>
<reference evidence="3 4" key="1">
    <citation type="submission" date="2024-12" db="EMBL/GenBank/DDBJ databases">
        <title>The unique morphological basis and parallel evolutionary history of personate flowers in Penstemon.</title>
        <authorList>
            <person name="Depatie T.H."/>
            <person name="Wessinger C.A."/>
        </authorList>
    </citation>
    <scope>NUCLEOTIDE SEQUENCE [LARGE SCALE GENOMIC DNA]</scope>
    <source>
        <strain evidence="3">WTNN_2</strain>
        <tissue evidence="3">Leaf</tissue>
    </source>
</reference>
<evidence type="ECO:0000256" key="2">
    <source>
        <dbReference type="SAM" id="Phobius"/>
    </source>
</evidence>
<keyword evidence="2" id="KW-1133">Transmembrane helix</keyword>
<feature type="region of interest" description="Disordered" evidence="1">
    <location>
        <begin position="103"/>
        <end position="135"/>
    </location>
</feature>
<comment type="caution">
    <text evidence="3">The sequence shown here is derived from an EMBL/GenBank/DDBJ whole genome shotgun (WGS) entry which is preliminary data.</text>
</comment>
<keyword evidence="2" id="KW-0812">Transmembrane</keyword>
<keyword evidence="4" id="KW-1185">Reference proteome</keyword>
<accession>A0ABD3U8Y3</accession>
<gene>
    <name evidence="3" type="ORF">ACJIZ3_002848</name>
</gene>
<dbReference type="Proteomes" id="UP001634393">
    <property type="component" value="Unassembled WGS sequence"/>
</dbReference>
<name>A0ABD3U8Y3_9LAMI</name>
<dbReference type="InterPro" id="IPR044950">
    <property type="entry name" value="TED6/7"/>
</dbReference>
<feature type="transmembrane region" description="Helical" evidence="2">
    <location>
        <begin position="20"/>
        <end position="48"/>
    </location>
</feature>
<proteinExistence type="predicted"/>